<gene>
    <name evidence="1" type="ORF">LX64_00329</name>
</gene>
<name>A0A327R4R8_9BACT</name>
<organism evidence="1 2">
    <name type="scientific">Chitinophaga skermanii</name>
    <dbReference type="NCBI Taxonomy" id="331697"/>
    <lineage>
        <taxon>Bacteria</taxon>
        <taxon>Pseudomonadati</taxon>
        <taxon>Bacteroidota</taxon>
        <taxon>Chitinophagia</taxon>
        <taxon>Chitinophagales</taxon>
        <taxon>Chitinophagaceae</taxon>
        <taxon>Chitinophaga</taxon>
    </lineage>
</organism>
<evidence type="ECO:0000313" key="2">
    <source>
        <dbReference type="Proteomes" id="UP000249547"/>
    </source>
</evidence>
<dbReference type="RefSeq" id="WP_111595854.1">
    <property type="nucleotide sequence ID" value="NZ_QLLL01000001.1"/>
</dbReference>
<dbReference type="AlphaFoldDB" id="A0A327R4R8"/>
<proteinExistence type="predicted"/>
<accession>A0A327R4R8</accession>
<dbReference type="EMBL" id="QLLL01000001">
    <property type="protein sequence ID" value="RAJ10723.1"/>
    <property type="molecule type" value="Genomic_DNA"/>
</dbReference>
<reference evidence="1 2" key="1">
    <citation type="submission" date="2018-06" db="EMBL/GenBank/DDBJ databases">
        <title>Genomic Encyclopedia of Archaeal and Bacterial Type Strains, Phase II (KMG-II): from individual species to whole genera.</title>
        <authorList>
            <person name="Goeker M."/>
        </authorList>
    </citation>
    <scope>NUCLEOTIDE SEQUENCE [LARGE SCALE GENOMIC DNA]</scope>
    <source>
        <strain evidence="1 2">DSM 23857</strain>
    </source>
</reference>
<sequence length="184" mass="21227">MSHAIFCYKSLVGKPIKEEALLLIKLHLETLGHCEKNVPMQHRIVRALETINPSLETIQLNHEAIAVQQSITLEEAEYLYDHIDLNTPPHETPVSLSILHHMVSIRVGNWPKGAASDKLIIDLGRYIKAIREVAGYFVYDPQLDTVFDPAENNFQRLKLYMAEEDPLTRLIDAPKDKKPWYKFW</sequence>
<protein>
    <submittedName>
        <fullName evidence="1">Uncharacterized protein</fullName>
    </submittedName>
</protein>
<evidence type="ECO:0000313" key="1">
    <source>
        <dbReference type="EMBL" id="RAJ10723.1"/>
    </source>
</evidence>
<dbReference type="OrthoDB" id="1492977at2"/>
<comment type="caution">
    <text evidence="1">The sequence shown here is derived from an EMBL/GenBank/DDBJ whole genome shotgun (WGS) entry which is preliminary data.</text>
</comment>
<dbReference type="Proteomes" id="UP000249547">
    <property type="component" value="Unassembled WGS sequence"/>
</dbReference>
<keyword evidence="2" id="KW-1185">Reference proteome</keyword>